<sequence length="75" mass="8809">MWESGCYVESLNILSRSDCGDGCIQGFDIVCIWCAMFIRVWWQYIGLQEMARFQPRLRHCPKKGGVLDQHVHNEF</sequence>
<proteinExistence type="predicted"/>
<dbReference type="AlphaFoldDB" id="A0A9D4IRF4"/>
<evidence type="ECO:0000313" key="2">
    <source>
        <dbReference type="Proteomes" id="UP000828390"/>
    </source>
</evidence>
<name>A0A9D4IRF4_DREPO</name>
<reference evidence="1" key="2">
    <citation type="submission" date="2020-11" db="EMBL/GenBank/DDBJ databases">
        <authorList>
            <person name="McCartney M.A."/>
            <person name="Auch B."/>
            <person name="Kono T."/>
            <person name="Mallez S."/>
            <person name="Becker A."/>
            <person name="Gohl D.M."/>
            <person name="Silverstein K.A.T."/>
            <person name="Koren S."/>
            <person name="Bechman K.B."/>
            <person name="Herman A."/>
            <person name="Abrahante J.E."/>
            <person name="Garbe J."/>
        </authorList>
    </citation>
    <scope>NUCLEOTIDE SEQUENCE</scope>
    <source>
        <strain evidence="1">Duluth1</strain>
        <tissue evidence="1">Whole animal</tissue>
    </source>
</reference>
<comment type="caution">
    <text evidence="1">The sequence shown here is derived from an EMBL/GenBank/DDBJ whole genome shotgun (WGS) entry which is preliminary data.</text>
</comment>
<gene>
    <name evidence="1" type="ORF">DPMN_160170</name>
</gene>
<dbReference type="EMBL" id="JAIWYP010000008">
    <property type="protein sequence ID" value="KAH3782257.1"/>
    <property type="molecule type" value="Genomic_DNA"/>
</dbReference>
<reference evidence="1" key="1">
    <citation type="journal article" date="2019" name="bioRxiv">
        <title>The Genome of the Zebra Mussel, Dreissena polymorpha: A Resource for Invasive Species Research.</title>
        <authorList>
            <person name="McCartney M.A."/>
            <person name="Auch B."/>
            <person name="Kono T."/>
            <person name="Mallez S."/>
            <person name="Zhang Y."/>
            <person name="Obille A."/>
            <person name="Becker A."/>
            <person name="Abrahante J.E."/>
            <person name="Garbe J."/>
            <person name="Badalamenti J.P."/>
            <person name="Herman A."/>
            <person name="Mangelson H."/>
            <person name="Liachko I."/>
            <person name="Sullivan S."/>
            <person name="Sone E.D."/>
            <person name="Koren S."/>
            <person name="Silverstein K.A.T."/>
            <person name="Beckman K.B."/>
            <person name="Gohl D.M."/>
        </authorList>
    </citation>
    <scope>NUCLEOTIDE SEQUENCE</scope>
    <source>
        <strain evidence="1">Duluth1</strain>
        <tissue evidence="1">Whole animal</tissue>
    </source>
</reference>
<protein>
    <submittedName>
        <fullName evidence="1">Uncharacterized protein</fullName>
    </submittedName>
</protein>
<keyword evidence="2" id="KW-1185">Reference proteome</keyword>
<organism evidence="1 2">
    <name type="scientific">Dreissena polymorpha</name>
    <name type="common">Zebra mussel</name>
    <name type="synonym">Mytilus polymorpha</name>
    <dbReference type="NCBI Taxonomy" id="45954"/>
    <lineage>
        <taxon>Eukaryota</taxon>
        <taxon>Metazoa</taxon>
        <taxon>Spiralia</taxon>
        <taxon>Lophotrochozoa</taxon>
        <taxon>Mollusca</taxon>
        <taxon>Bivalvia</taxon>
        <taxon>Autobranchia</taxon>
        <taxon>Heteroconchia</taxon>
        <taxon>Euheterodonta</taxon>
        <taxon>Imparidentia</taxon>
        <taxon>Neoheterodontei</taxon>
        <taxon>Myida</taxon>
        <taxon>Dreissenoidea</taxon>
        <taxon>Dreissenidae</taxon>
        <taxon>Dreissena</taxon>
    </lineage>
</organism>
<dbReference type="Proteomes" id="UP000828390">
    <property type="component" value="Unassembled WGS sequence"/>
</dbReference>
<evidence type="ECO:0000313" key="1">
    <source>
        <dbReference type="EMBL" id="KAH3782257.1"/>
    </source>
</evidence>
<accession>A0A9D4IRF4</accession>